<proteinExistence type="predicted"/>
<evidence type="ECO:0000256" key="1">
    <source>
        <dbReference type="SAM" id="Phobius"/>
    </source>
</evidence>
<reference evidence="3" key="1">
    <citation type="journal article" date="2019" name="Int. J. Syst. Evol. Microbiol.">
        <title>The Global Catalogue of Microorganisms (GCM) 10K type strain sequencing project: providing services to taxonomists for standard genome sequencing and annotation.</title>
        <authorList>
            <consortium name="The Broad Institute Genomics Platform"/>
            <consortium name="The Broad Institute Genome Sequencing Center for Infectious Disease"/>
            <person name="Wu L."/>
            <person name="Ma J."/>
        </authorList>
    </citation>
    <scope>NUCLEOTIDE SEQUENCE [LARGE SCALE GENOMIC DNA]</scope>
    <source>
        <strain evidence="3">TISTR 2466</strain>
    </source>
</reference>
<dbReference type="Pfam" id="PF17428">
    <property type="entry name" value="DUF5412"/>
    <property type="match status" value="1"/>
</dbReference>
<comment type="caution">
    <text evidence="2">The sequence shown here is derived from an EMBL/GenBank/DDBJ whole genome shotgun (WGS) entry which is preliminary data.</text>
</comment>
<gene>
    <name evidence="2" type="ORF">ACFSUE_15965</name>
</gene>
<keyword evidence="1" id="KW-0472">Membrane</keyword>
<dbReference type="InterPro" id="IPR035406">
    <property type="entry name" value="DUF5412"/>
</dbReference>
<keyword evidence="3" id="KW-1185">Reference proteome</keyword>
<feature type="transmembrane region" description="Helical" evidence="1">
    <location>
        <begin position="24"/>
        <end position="47"/>
    </location>
</feature>
<protein>
    <submittedName>
        <fullName evidence="2">DUF5412 family protein</fullName>
    </submittedName>
</protein>
<keyword evidence="1" id="KW-1133">Transmembrane helix</keyword>
<sequence length="138" mass="15914">MKKKENEWMSAQDIKLIKKTKRTVALVVILLLVLGIGALSFGVYHFFYSMSALPHGKLIKTANSPNNSNVLNIYLTNGGATTDYAVRGEIKNLENKKKWNIYWDKGENVNIDWINNDIVDVNGHKLNIYHDKYDFRRK</sequence>
<dbReference type="EMBL" id="JBHUMQ010000038">
    <property type="protein sequence ID" value="MFD2695102.1"/>
    <property type="molecule type" value="Genomic_DNA"/>
</dbReference>
<dbReference type="Proteomes" id="UP001597399">
    <property type="component" value="Unassembled WGS sequence"/>
</dbReference>
<accession>A0ABW5S7H8</accession>
<dbReference type="RefSeq" id="WP_253065315.1">
    <property type="nucleotide sequence ID" value="NZ_JAMXWM010000042.1"/>
</dbReference>
<keyword evidence="1" id="KW-0812">Transmembrane</keyword>
<evidence type="ECO:0000313" key="3">
    <source>
        <dbReference type="Proteomes" id="UP001597399"/>
    </source>
</evidence>
<organism evidence="2 3">
    <name type="scientific">Sporolactobacillus shoreicorticis</name>
    <dbReference type="NCBI Taxonomy" id="1923877"/>
    <lineage>
        <taxon>Bacteria</taxon>
        <taxon>Bacillati</taxon>
        <taxon>Bacillota</taxon>
        <taxon>Bacilli</taxon>
        <taxon>Bacillales</taxon>
        <taxon>Sporolactobacillaceae</taxon>
        <taxon>Sporolactobacillus</taxon>
    </lineage>
</organism>
<name>A0ABW5S7H8_9BACL</name>
<evidence type="ECO:0000313" key="2">
    <source>
        <dbReference type="EMBL" id="MFD2695102.1"/>
    </source>
</evidence>